<evidence type="ECO:0000313" key="3">
    <source>
        <dbReference type="Proteomes" id="UP001321473"/>
    </source>
</evidence>
<accession>A0AAQ4D7R3</accession>
<protein>
    <submittedName>
        <fullName evidence="2">Uncharacterized protein</fullName>
    </submittedName>
</protein>
<feature type="region of interest" description="Disordered" evidence="1">
    <location>
        <begin position="18"/>
        <end position="53"/>
    </location>
</feature>
<name>A0AAQ4D7R3_AMBAM</name>
<proteinExistence type="predicted"/>
<dbReference type="Proteomes" id="UP001321473">
    <property type="component" value="Unassembled WGS sequence"/>
</dbReference>
<reference evidence="2 3" key="1">
    <citation type="journal article" date="2023" name="Arcadia Sci">
        <title>De novo assembly of a long-read Amblyomma americanum tick genome.</title>
        <authorList>
            <person name="Chou S."/>
            <person name="Poskanzer K.E."/>
            <person name="Rollins M."/>
            <person name="Thuy-Boun P.S."/>
        </authorList>
    </citation>
    <scope>NUCLEOTIDE SEQUENCE [LARGE SCALE GENOMIC DNA]</scope>
    <source>
        <strain evidence="2">F_SG_1</strain>
        <tissue evidence="2">Salivary glands</tissue>
    </source>
</reference>
<feature type="region of interest" description="Disordered" evidence="1">
    <location>
        <begin position="99"/>
        <end position="139"/>
    </location>
</feature>
<feature type="compositionally biased region" description="Polar residues" evidence="1">
    <location>
        <begin position="125"/>
        <end position="139"/>
    </location>
</feature>
<feature type="compositionally biased region" description="Polar residues" evidence="1">
    <location>
        <begin position="99"/>
        <end position="108"/>
    </location>
</feature>
<dbReference type="AlphaFoldDB" id="A0AAQ4D7R3"/>
<comment type="caution">
    <text evidence="2">The sequence shown here is derived from an EMBL/GenBank/DDBJ whole genome shotgun (WGS) entry which is preliminary data.</text>
</comment>
<gene>
    <name evidence="2" type="ORF">V5799_003866</name>
</gene>
<evidence type="ECO:0000313" key="2">
    <source>
        <dbReference type="EMBL" id="KAK8758503.1"/>
    </source>
</evidence>
<keyword evidence="3" id="KW-1185">Reference proteome</keyword>
<feature type="compositionally biased region" description="Polar residues" evidence="1">
    <location>
        <begin position="36"/>
        <end position="49"/>
    </location>
</feature>
<feature type="compositionally biased region" description="Low complexity" evidence="1">
    <location>
        <begin position="109"/>
        <end position="118"/>
    </location>
</feature>
<evidence type="ECO:0000256" key="1">
    <source>
        <dbReference type="SAM" id="MobiDB-lite"/>
    </source>
</evidence>
<sequence length="139" mass="14206">MAIVLRAQKSMVVGEDRSRDSSLCSNLGARDGTRAPITSSQVSGTSSPPMVTPRFSIVSTGSAASVRSRRDLHGSVAGVDSGGTGSAATELPVRVITARSGNLTQPLTSSSRESSASRITGGSPRRQSVKGQATCLTSK</sequence>
<organism evidence="2 3">
    <name type="scientific">Amblyomma americanum</name>
    <name type="common">Lone star tick</name>
    <dbReference type="NCBI Taxonomy" id="6943"/>
    <lineage>
        <taxon>Eukaryota</taxon>
        <taxon>Metazoa</taxon>
        <taxon>Ecdysozoa</taxon>
        <taxon>Arthropoda</taxon>
        <taxon>Chelicerata</taxon>
        <taxon>Arachnida</taxon>
        <taxon>Acari</taxon>
        <taxon>Parasitiformes</taxon>
        <taxon>Ixodida</taxon>
        <taxon>Ixodoidea</taxon>
        <taxon>Ixodidae</taxon>
        <taxon>Amblyomminae</taxon>
        <taxon>Amblyomma</taxon>
    </lineage>
</organism>
<dbReference type="EMBL" id="JARKHS020034069">
    <property type="protein sequence ID" value="KAK8758503.1"/>
    <property type="molecule type" value="Genomic_DNA"/>
</dbReference>